<keyword evidence="2" id="KW-1133">Transmembrane helix</keyword>
<feature type="transmembrane region" description="Helical" evidence="2">
    <location>
        <begin position="166"/>
        <end position="185"/>
    </location>
</feature>
<dbReference type="SMART" id="SM00100">
    <property type="entry name" value="cNMP"/>
    <property type="match status" value="1"/>
</dbReference>
<feature type="transmembrane region" description="Helical" evidence="2">
    <location>
        <begin position="197"/>
        <end position="217"/>
    </location>
</feature>
<feature type="transmembrane region" description="Helical" evidence="2">
    <location>
        <begin position="323"/>
        <end position="351"/>
    </location>
</feature>
<keyword evidence="1" id="KW-0010">Activator</keyword>
<protein>
    <submittedName>
        <fullName evidence="4">Cyclic nucleotide-binding domain-containing protein</fullName>
    </submittedName>
</protein>
<proteinExistence type="predicted"/>
<evidence type="ECO:0000256" key="1">
    <source>
        <dbReference type="ARBA" id="ARBA00023159"/>
    </source>
</evidence>
<organism evidence="4 5">
    <name type="scientific">Paenibacillus aurantiacus</name>
    <dbReference type="NCBI Taxonomy" id="1936118"/>
    <lineage>
        <taxon>Bacteria</taxon>
        <taxon>Bacillati</taxon>
        <taxon>Bacillota</taxon>
        <taxon>Bacilli</taxon>
        <taxon>Bacillales</taxon>
        <taxon>Paenibacillaceae</taxon>
        <taxon>Paenibacillus</taxon>
    </lineage>
</organism>
<comment type="caution">
    <text evidence="4">The sequence shown here is derived from an EMBL/GenBank/DDBJ whole genome shotgun (WGS) entry which is preliminary data.</text>
</comment>
<dbReference type="Pfam" id="PF02517">
    <property type="entry name" value="Rce1-like"/>
    <property type="match status" value="1"/>
</dbReference>
<evidence type="ECO:0000256" key="2">
    <source>
        <dbReference type="SAM" id="Phobius"/>
    </source>
</evidence>
<dbReference type="SUPFAM" id="SSF51206">
    <property type="entry name" value="cAMP-binding domain-like"/>
    <property type="match status" value="1"/>
</dbReference>
<dbReference type="InterPro" id="IPR000595">
    <property type="entry name" value="cNMP-bd_dom"/>
</dbReference>
<dbReference type="Gene3D" id="2.60.120.10">
    <property type="entry name" value="Jelly Rolls"/>
    <property type="match status" value="1"/>
</dbReference>
<dbReference type="Proteomes" id="UP001589747">
    <property type="component" value="Unassembled WGS sequence"/>
</dbReference>
<dbReference type="CDD" id="cd00038">
    <property type="entry name" value="CAP_ED"/>
    <property type="match status" value="1"/>
</dbReference>
<accession>A0ABV5KMS6</accession>
<dbReference type="InterPro" id="IPR014710">
    <property type="entry name" value="RmlC-like_jellyroll"/>
</dbReference>
<keyword evidence="2" id="KW-0812">Transmembrane</keyword>
<reference evidence="4 5" key="1">
    <citation type="submission" date="2024-09" db="EMBL/GenBank/DDBJ databases">
        <authorList>
            <person name="Sun Q."/>
            <person name="Mori K."/>
        </authorList>
    </citation>
    <scope>NUCLEOTIDE SEQUENCE [LARGE SCALE GENOMIC DNA]</scope>
    <source>
        <strain evidence="4 5">TISTR 2452</strain>
    </source>
</reference>
<dbReference type="RefSeq" id="WP_377493904.1">
    <property type="nucleotide sequence ID" value="NZ_JBHMDO010000021.1"/>
</dbReference>
<evidence type="ECO:0000313" key="5">
    <source>
        <dbReference type="Proteomes" id="UP001589747"/>
    </source>
</evidence>
<dbReference type="InterPro" id="IPR018490">
    <property type="entry name" value="cNMP-bd_dom_sf"/>
</dbReference>
<keyword evidence="5" id="KW-1185">Reference proteome</keyword>
<sequence>MDIQASGIGEVLRAHSLMAHLTEEELARVTASAQWLNVEAGEVLIREGDTDRTVIILVGGGAEVLKRNAETGENYTIVRLEPGASAGEMALLADAEGARSATIRTCEPSAVIRIDFELIWQHNANDAMHVKLLSNISRDLSAKLNATNQVTVASIRKELAASKAQIAMGMFTVNILFLLAIYTLSFRTLMDLVIQWGSNWISIGILAIMATAMYVLIRRSGYPLAMFGLTLANWRKVLGESFLLTIPLLAGIAGLKWVVLLLHPEIDDTVFSIVRQVAGGGFDQTMLIYGLAYALFCPIQEFISRSGIQSALQNFLPPSNKRVWLAILLSNLLFAMAHAHLNLTFALLTLFPGFYWGWMYARQNSLLGASFSHILVGVWIFFVVGIDKIWWALF</sequence>
<feature type="transmembrane region" description="Helical" evidence="2">
    <location>
        <begin position="371"/>
        <end position="393"/>
    </location>
</feature>
<dbReference type="InterPro" id="IPR003675">
    <property type="entry name" value="Rce1/LyrA-like_dom"/>
</dbReference>
<dbReference type="EMBL" id="JBHMDO010000021">
    <property type="protein sequence ID" value="MFB9326519.1"/>
    <property type="molecule type" value="Genomic_DNA"/>
</dbReference>
<evidence type="ECO:0000313" key="4">
    <source>
        <dbReference type="EMBL" id="MFB9326519.1"/>
    </source>
</evidence>
<name>A0ABV5KMS6_9BACL</name>
<evidence type="ECO:0000259" key="3">
    <source>
        <dbReference type="PROSITE" id="PS50042"/>
    </source>
</evidence>
<feature type="domain" description="Cyclic nucleotide-binding" evidence="3">
    <location>
        <begin position="17"/>
        <end position="115"/>
    </location>
</feature>
<feature type="transmembrane region" description="Helical" evidence="2">
    <location>
        <begin position="237"/>
        <end position="259"/>
    </location>
</feature>
<dbReference type="PANTHER" id="PTHR24567:SF68">
    <property type="entry name" value="DNA-BINDING TRANSCRIPTIONAL DUAL REGULATOR CRP"/>
    <property type="match status" value="1"/>
</dbReference>
<dbReference type="PANTHER" id="PTHR24567">
    <property type="entry name" value="CRP FAMILY TRANSCRIPTIONAL REGULATORY PROTEIN"/>
    <property type="match status" value="1"/>
</dbReference>
<dbReference type="InterPro" id="IPR050397">
    <property type="entry name" value="Env_Response_Regulators"/>
</dbReference>
<dbReference type="PROSITE" id="PS50042">
    <property type="entry name" value="CNMP_BINDING_3"/>
    <property type="match status" value="1"/>
</dbReference>
<gene>
    <name evidence="4" type="ORF">ACFFSY_11400</name>
</gene>
<dbReference type="Pfam" id="PF00027">
    <property type="entry name" value="cNMP_binding"/>
    <property type="match status" value="1"/>
</dbReference>
<keyword evidence="2" id="KW-0472">Membrane</keyword>